<accession>A0A6I2UVL3</accession>
<dbReference type="AlphaFoldDB" id="A0A6I2UVL3"/>
<name>A0A6I2UVL3_9FIRM</name>
<evidence type="ECO:0000313" key="2">
    <source>
        <dbReference type="EMBL" id="MSV24309.1"/>
    </source>
</evidence>
<dbReference type="EMBL" id="VUNL01000003">
    <property type="protein sequence ID" value="MSV24309.1"/>
    <property type="molecule type" value="Genomic_DNA"/>
</dbReference>
<protein>
    <submittedName>
        <fullName evidence="2">HD domain-containing protein</fullName>
    </submittedName>
</protein>
<organism evidence="2 3">
    <name type="scientific">Selenomonas montiformis</name>
    <dbReference type="NCBI Taxonomy" id="2652285"/>
    <lineage>
        <taxon>Bacteria</taxon>
        <taxon>Bacillati</taxon>
        <taxon>Bacillota</taxon>
        <taxon>Negativicutes</taxon>
        <taxon>Selenomonadales</taxon>
        <taxon>Selenomonadaceae</taxon>
        <taxon>Selenomonas</taxon>
    </lineage>
</organism>
<evidence type="ECO:0000313" key="3">
    <source>
        <dbReference type="Proteomes" id="UP000430222"/>
    </source>
</evidence>
<dbReference type="NCBIfam" id="TIGR00277">
    <property type="entry name" value="HDIG"/>
    <property type="match status" value="1"/>
</dbReference>
<dbReference type="InterPro" id="IPR006674">
    <property type="entry name" value="HD_domain"/>
</dbReference>
<keyword evidence="3" id="KW-1185">Reference proteome</keyword>
<dbReference type="Pfam" id="PF01966">
    <property type="entry name" value="HD"/>
    <property type="match status" value="1"/>
</dbReference>
<dbReference type="CDD" id="cd00077">
    <property type="entry name" value="HDc"/>
    <property type="match status" value="1"/>
</dbReference>
<dbReference type="Gene3D" id="1.10.3210.10">
    <property type="entry name" value="Hypothetical protein af1432"/>
    <property type="match status" value="1"/>
</dbReference>
<proteinExistence type="predicted"/>
<comment type="caution">
    <text evidence="2">The sequence shown here is derived from an EMBL/GenBank/DDBJ whole genome shotgun (WGS) entry which is preliminary data.</text>
</comment>
<dbReference type="InterPro" id="IPR003607">
    <property type="entry name" value="HD/PDEase_dom"/>
</dbReference>
<dbReference type="Proteomes" id="UP000430222">
    <property type="component" value="Unassembled WGS sequence"/>
</dbReference>
<feature type="domain" description="HD" evidence="1">
    <location>
        <begin position="45"/>
        <end position="169"/>
    </location>
</feature>
<sequence length="172" mass="19820">MLQRIRQFYYAITGRLSSEDREKITQYLPAEAVSLFDAMHPADQYHAFRVARSAAVLCDIAADPSIDRDLLIRCALLHDIGRQKGDMDIWGKVFAVLMMWWRPQFARRWAAAQHGRFRHALFIYLAHPSIGAEKLTAIGMKREAEIISLHHTPPSPVDCRELCLLRYADEKN</sequence>
<gene>
    <name evidence="2" type="ORF">FYJ78_03740</name>
</gene>
<dbReference type="SUPFAM" id="SSF109604">
    <property type="entry name" value="HD-domain/PDEase-like"/>
    <property type="match status" value="1"/>
</dbReference>
<evidence type="ECO:0000259" key="1">
    <source>
        <dbReference type="Pfam" id="PF01966"/>
    </source>
</evidence>
<dbReference type="InterPro" id="IPR006675">
    <property type="entry name" value="HDIG_dom"/>
</dbReference>
<reference evidence="2 3" key="1">
    <citation type="submission" date="2019-08" db="EMBL/GenBank/DDBJ databases">
        <title>In-depth cultivation of the pig gut microbiome towards novel bacterial diversity and tailored functional studies.</title>
        <authorList>
            <person name="Wylensek D."/>
            <person name="Hitch T.C.A."/>
            <person name="Clavel T."/>
        </authorList>
    </citation>
    <scope>NUCLEOTIDE SEQUENCE [LARGE SCALE GENOMIC DNA]</scope>
    <source>
        <strain evidence="3">WCA-380-WT-3B3</strain>
    </source>
</reference>